<name>A0ACB9CH85_ARCLA</name>
<gene>
    <name evidence="1" type="ORF">L6452_13050</name>
</gene>
<protein>
    <submittedName>
        <fullName evidence="1">Uncharacterized protein</fullName>
    </submittedName>
</protein>
<comment type="caution">
    <text evidence="1">The sequence shown here is derived from an EMBL/GenBank/DDBJ whole genome shotgun (WGS) entry which is preliminary data.</text>
</comment>
<reference evidence="1 2" key="2">
    <citation type="journal article" date="2022" name="Mol. Ecol. Resour.">
        <title>The genomes of chicory, endive, great burdock and yacon provide insights into Asteraceae paleo-polyploidization history and plant inulin production.</title>
        <authorList>
            <person name="Fan W."/>
            <person name="Wang S."/>
            <person name="Wang H."/>
            <person name="Wang A."/>
            <person name="Jiang F."/>
            <person name="Liu H."/>
            <person name="Zhao H."/>
            <person name="Xu D."/>
            <person name="Zhang Y."/>
        </authorList>
    </citation>
    <scope>NUCLEOTIDE SEQUENCE [LARGE SCALE GENOMIC DNA]</scope>
    <source>
        <strain evidence="2">cv. Niubang</strain>
    </source>
</reference>
<evidence type="ECO:0000313" key="1">
    <source>
        <dbReference type="EMBL" id="KAI3733605.1"/>
    </source>
</evidence>
<keyword evidence="2" id="KW-1185">Reference proteome</keyword>
<dbReference type="EMBL" id="CM042050">
    <property type="protein sequence ID" value="KAI3733605.1"/>
    <property type="molecule type" value="Genomic_DNA"/>
</dbReference>
<dbReference type="Proteomes" id="UP001055879">
    <property type="component" value="Linkage Group LG04"/>
</dbReference>
<accession>A0ACB9CH85</accession>
<sequence length="403" mass="44761">MEQQPMGIAIAIEQSITSRYSSWVKEALDELPHSFTITDPSISGHPIVFASREFLKMSGYSREEVIGKNGRMFQGTRTNRRSVMEIREAIREERSVQVSLLNFKKNGTPFWILFHMFPVFSKEDGRVIHFVGIQVPIMPKPRRSGSEFSRIEANLCENGGGFRDSVLGFCRREVCSDTVAELGRSSNLDSVLTDDTEVTNGTCKASDLEKRRANTAMSNILSMLTHYSELTGRLVSDKRCCSSNMSHVGASLNTSLGRIKQSFVLTDPHKIDIPIVYASDAFLDLTGYARHEVLGRNCRFLSGQETDGSTQLQITNSIQTGKACTVCILNYRKNGRPFWNSLHVSPVRNASGKIAYFVEVQMDVNSANHGNHNLSPEIRQLSVVGAVKVAVRSSAMFASTSES</sequence>
<evidence type="ECO:0000313" key="2">
    <source>
        <dbReference type="Proteomes" id="UP001055879"/>
    </source>
</evidence>
<reference evidence="2" key="1">
    <citation type="journal article" date="2022" name="Mol. Ecol. Resour.">
        <title>The genomes of chicory, endive, great burdock and yacon provide insights into Asteraceae palaeo-polyploidization history and plant inulin production.</title>
        <authorList>
            <person name="Fan W."/>
            <person name="Wang S."/>
            <person name="Wang H."/>
            <person name="Wang A."/>
            <person name="Jiang F."/>
            <person name="Liu H."/>
            <person name="Zhao H."/>
            <person name="Xu D."/>
            <person name="Zhang Y."/>
        </authorList>
    </citation>
    <scope>NUCLEOTIDE SEQUENCE [LARGE SCALE GENOMIC DNA]</scope>
    <source>
        <strain evidence="2">cv. Niubang</strain>
    </source>
</reference>
<organism evidence="1 2">
    <name type="scientific">Arctium lappa</name>
    <name type="common">Greater burdock</name>
    <name type="synonym">Lappa major</name>
    <dbReference type="NCBI Taxonomy" id="4217"/>
    <lineage>
        <taxon>Eukaryota</taxon>
        <taxon>Viridiplantae</taxon>
        <taxon>Streptophyta</taxon>
        <taxon>Embryophyta</taxon>
        <taxon>Tracheophyta</taxon>
        <taxon>Spermatophyta</taxon>
        <taxon>Magnoliopsida</taxon>
        <taxon>eudicotyledons</taxon>
        <taxon>Gunneridae</taxon>
        <taxon>Pentapetalae</taxon>
        <taxon>asterids</taxon>
        <taxon>campanulids</taxon>
        <taxon>Asterales</taxon>
        <taxon>Asteraceae</taxon>
        <taxon>Carduoideae</taxon>
        <taxon>Cardueae</taxon>
        <taxon>Arctiinae</taxon>
        <taxon>Arctium</taxon>
    </lineage>
</organism>
<proteinExistence type="predicted"/>